<dbReference type="RefSeq" id="WP_169345268.1">
    <property type="nucleotide sequence ID" value="NZ_JABBJJ010000053.1"/>
</dbReference>
<feature type="chain" id="PRO_5032703589" description="Lipoprotein" evidence="1">
    <location>
        <begin position="22"/>
        <end position="447"/>
    </location>
</feature>
<evidence type="ECO:0000313" key="3">
    <source>
        <dbReference type="Proteomes" id="UP000518300"/>
    </source>
</evidence>
<comment type="caution">
    <text evidence="2">The sequence shown here is derived from an EMBL/GenBank/DDBJ whole genome shotgun (WGS) entry which is preliminary data.</text>
</comment>
<name>A0A848LAQ1_9BACT</name>
<proteinExistence type="predicted"/>
<sequence length="447" mass="48112">MSKLLKRTVASLLLPVSLLVAGCGNDAPDAPAEVKPQQTEVSPELFDLVARWSQETAPSESRRSAAAVAPVDLVSYVKQHAPQLTTEAEQLRQRMAAAPEQGADTRTAMSGCTCNVLAAISANPSSSTTENEGFRDMRAWPNRNDVKEEFRWTATADGAAHAGSMYRYHYHGESGHSRDRQHYTRLRTQLTCVDGAGLACSGSCSARMYPFVEYGTRVYAYGDTAGVWDKAAHTSVADGVVLEYTPPNGAASAQKLFDKLGAVSHYASQTAFNIEEVANLVKSALEIVAIIKTGDYTQISGDLISRIIRSFAGLVSRSGTNGSTSQDMYANYDAARVGAYTVEYSSTSYQIHTLELTSHIAVKNRGWGGNNTGTGRFSSSYVMAVAFDSFQCSPGVTPPARVGLWRYATVDGTPHPQATLQQLTQDFFRVAFGLSVNAQGGSGQFTF</sequence>
<reference evidence="2 3" key="1">
    <citation type="submission" date="2020-04" db="EMBL/GenBank/DDBJ databases">
        <title>Draft genome of Pyxidicoccus fallax type strain.</title>
        <authorList>
            <person name="Whitworth D.E."/>
        </authorList>
    </citation>
    <scope>NUCLEOTIDE SEQUENCE [LARGE SCALE GENOMIC DNA]</scope>
    <source>
        <strain evidence="2 3">DSM 14698</strain>
    </source>
</reference>
<protein>
    <recommendedName>
        <fullName evidence="4">Lipoprotein</fullName>
    </recommendedName>
</protein>
<evidence type="ECO:0008006" key="4">
    <source>
        <dbReference type="Google" id="ProtNLM"/>
    </source>
</evidence>
<gene>
    <name evidence="2" type="ORF">HG543_14135</name>
</gene>
<organism evidence="2 3">
    <name type="scientific">Pyxidicoccus fallax</name>
    <dbReference type="NCBI Taxonomy" id="394095"/>
    <lineage>
        <taxon>Bacteria</taxon>
        <taxon>Pseudomonadati</taxon>
        <taxon>Myxococcota</taxon>
        <taxon>Myxococcia</taxon>
        <taxon>Myxococcales</taxon>
        <taxon>Cystobacterineae</taxon>
        <taxon>Myxococcaceae</taxon>
        <taxon>Pyxidicoccus</taxon>
    </lineage>
</organism>
<dbReference type="EMBL" id="JABBJJ010000053">
    <property type="protein sequence ID" value="NMO15979.1"/>
    <property type="molecule type" value="Genomic_DNA"/>
</dbReference>
<accession>A0A848LAQ1</accession>
<feature type="signal peptide" evidence="1">
    <location>
        <begin position="1"/>
        <end position="21"/>
    </location>
</feature>
<keyword evidence="1" id="KW-0732">Signal</keyword>
<dbReference type="PROSITE" id="PS51257">
    <property type="entry name" value="PROKAR_LIPOPROTEIN"/>
    <property type="match status" value="1"/>
</dbReference>
<keyword evidence="3" id="KW-1185">Reference proteome</keyword>
<dbReference type="AlphaFoldDB" id="A0A848LAQ1"/>
<dbReference type="Proteomes" id="UP000518300">
    <property type="component" value="Unassembled WGS sequence"/>
</dbReference>
<evidence type="ECO:0000313" key="2">
    <source>
        <dbReference type="EMBL" id="NMO15979.1"/>
    </source>
</evidence>
<evidence type="ECO:0000256" key="1">
    <source>
        <dbReference type="SAM" id="SignalP"/>
    </source>
</evidence>